<evidence type="ECO:0000313" key="2">
    <source>
        <dbReference type="EMBL" id="CAG8810388.1"/>
    </source>
</evidence>
<accession>A0ABN7W177</accession>
<feature type="non-terminal residue" evidence="2">
    <location>
        <position position="90"/>
    </location>
</feature>
<comment type="caution">
    <text evidence="2">The sequence shown here is derived from an EMBL/GenBank/DDBJ whole genome shotgun (WGS) entry which is preliminary data.</text>
</comment>
<proteinExistence type="predicted"/>
<sequence length="90" mass="10695">MLTQIGGPIPKRRQEKLPKKTKNVSASKKTKNQIKKQEIYLFKLEAYSKIIEIQQKKRRALVQARKQKVKYTYPNQKTKTSEIHQKEKNI</sequence>
<name>A0ABN7W177_GIGMA</name>
<feature type="compositionally biased region" description="Basic residues" evidence="1">
    <location>
        <begin position="10"/>
        <end position="30"/>
    </location>
</feature>
<protein>
    <submittedName>
        <fullName evidence="2">44350_t:CDS:1</fullName>
    </submittedName>
</protein>
<feature type="region of interest" description="Disordered" evidence="1">
    <location>
        <begin position="1"/>
        <end position="30"/>
    </location>
</feature>
<dbReference type="EMBL" id="CAJVQB010027335">
    <property type="protein sequence ID" value="CAG8810388.1"/>
    <property type="molecule type" value="Genomic_DNA"/>
</dbReference>
<evidence type="ECO:0000256" key="1">
    <source>
        <dbReference type="SAM" id="MobiDB-lite"/>
    </source>
</evidence>
<organism evidence="2 3">
    <name type="scientific">Gigaspora margarita</name>
    <dbReference type="NCBI Taxonomy" id="4874"/>
    <lineage>
        <taxon>Eukaryota</taxon>
        <taxon>Fungi</taxon>
        <taxon>Fungi incertae sedis</taxon>
        <taxon>Mucoromycota</taxon>
        <taxon>Glomeromycotina</taxon>
        <taxon>Glomeromycetes</taxon>
        <taxon>Diversisporales</taxon>
        <taxon>Gigasporaceae</taxon>
        <taxon>Gigaspora</taxon>
    </lineage>
</organism>
<gene>
    <name evidence="2" type="ORF">GMARGA_LOCUS25082</name>
</gene>
<keyword evidence="3" id="KW-1185">Reference proteome</keyword>
<evidence type="ECO:0000313" key="3">
    <source>
        <dbReference type="Proteomes" id="UP000789901"/>
    </source>
</evidence>
<dbReference type="Proteomes" id="UP000789901">
    <property type="component" value="Unassembled WGS sequence"/>
</dbReference>
<reference evidence="2 3" key="1">
    <citation type="submission" date="2021-06" db="EMBL/GenBank/DDBJ databases">
        <authorList>
            <person name="Kallberg Y."/>
            <person name="Tangrot J."/>
            <person name="Rosling A."/>
        </authorList>
    </citation>
    <scope>NUCLEOTIDE SEQUENCE [LARGE SCALE GENOMIC DNA]</scope>
    <source>
        <strain evidence="2 3">120-4 pot B 10/14</strain>
    </source>
</reference>